<dbReference type="PANTHER" id="PTHR30246">
    <property type="entry name" value="2-KETO-3-DEOXY-6-PHOSPHOGLUCONATE ALDOLASE"/>
    <property type="match status" value="1"/>
</dbReference>
<dbReference type="RefSeq" id="WP_380617994.1">
    <property type="nucleotide sequence ID" value="NZ_JBHSDK010000003.1"/>
</dbReference>
<comment type="pathway">
    <text evidence="1">Carbohydrate acid metabolism.</text>
</comment>
<evidence type="ECO:0000256" key="4">
    <source>
        <dbReference type="ARBA" id="ARBA00023239"/>
    </source>
</evidence>
<dbReference type="Pfam" id="PF01081">
    <property type="entry name" value="Aldolase"/>
    <property type="match status" value="1"/>
</dbReference>
<comment type="subunit">
    <text evidence="3">Homotrimer.</text>
</comment>
<dbReference type="InterPro" id="IPR013785">
    <property type="entry name" value="Aldolase_TIM"/>
</dbReference>
<sequence length="193" mass="19313">MTTFDEILGGHRIMVILRGLSPEDTLAASTAAWDAGVEHVEVPIGEEHQVAALAAAVEAGADRGKSVGAGTVVSARHVEWAHGAGAAYTVAPSLSPAVAGASASAGMPHLPGVATPTEAAQAVNLGLDWVKVFPAAALGPAWFKAVKGPFPRLRTVATGGVKPETAPDYLAAGADVVGMGSNLGDPAKLAELL</sequence>
<evidence type="ECO:0000256" key="2">
    <source>
        <dbReference type="ARBA" id="ARBA00006906"/>
    </source>
</evidence>
<proteinExistence type="inferred from homology"/>
<comment type="similarity">
    <text evidence="2">Belongs to the KHG/KDPG aldolase family.</text>
</comment>
<keyword evidence="7" id="KW-1185">Reference proteome</keyword>
<organism evidence="6 7">
    <name type="scientific">Salininema proteolyticum</name>
    <dbReference type="NCBI Taxonomy" id="1607685"/>
    <lineage>
        <taxon>Bacteria</taxon>
        <taxon>Bacillati</taxon>
        <taxon>Actinomycetota</taxon>
        <taxon>Actinomycetes</taxon>
        <taxon>Glycomycetales</taxon>
        <taxon>Glycomycetaceae</taxon>
        <taxon>Salininema</taxon>
    </lineage>
</organism>
<evidence type="ECO:0000313" key="6">
    <source>
        <dbReference type="EMBL" id="MFC4334260.1"/>
    </source>
</evidence>
<name>A0ABV8TU09_9ACTN</name>
<dbReference type="InterPro" id="IPR000887">
    <property type="entry name" value="Aldlse_KDPG_KHG"/>
</dbReference>
<gene>
    <name evidence="6" type="ORF">ACFPET_03510</name>
</gene>
<evidence type="ECO:0000256" key="3">
    <source>
        <dbReference type="ARBA" id="ARBA00011233"/>
    </source>
</evidence>
<accession>A0ABV8TU09</accession>
<dbReference type="Gene3D" id="3.20.20.70">
    <property type="entry name" value="Aldolase class I"/>
    <property type="match status" value="1"/>
</dbReference>
<dbReference type="PANTHER" id="PTHR30246:SF1">
    <property type="entry name" value="2-DEHYDRO-3-DEOXY-6-PHOSPHOGALACTONATE ALDOLASE-RELATED"/>
    <property type="match status" value="1"/>
</dbReference>
<keyword evidence="4" id="KW-0456">Lyase</keyword>
<dbReference type="Proteomes" id="UP001595823">
    <property type="component" value="Unassembled WGS sequence"/>
</dbReference>
<evidence type="ECO:0000313" key="7">
    <source>
        <dbReference type="Proteomes" id="UP001595823"/>
    </source>
</evidence>
<protein>
    <submittedName>
        <fullName evidence="6">Bifunctional 4-hydroxy-2-oxoglutarate aldolase/2-dehydro-3-deoxy-phosphogluconate aldolase</fullName>
    </submittedName>
</protein>
<evidence type="ECO:0000256" key="5">
    <source>
        <dbReference type="ARBA" id="ARBA00023277"/>
    </source>
</evidence>
<dbReference type="SUPFAM" id="SSF51569">
    <property type="entry name" value="Aldolase"/>
    <property type="match status" value="1"/>
</dbReference>
<dbReference type="EMBL" id="JBHSDK010000003">
    <property type="protein sequence ID" value="MFC4334260.1"/>
    <property type="molecule type" value="Genomic_DNA"/>
</dbReference>
<dbReference type="CDD" id="cd00452">
    <property type="entry name" value="KDPG_aldolase"/>
    <property type="match status" value="1"/>
</dbReference>
<evidence type="ECO:0000256" key="1">
    <source>
        <dbReference type="ARBA" id="ARBA00004761"/>
    </source>
</evidence>
<comment type="caution">
    <text evidence="6">The sequence shown here is derived from an EMBL/GenBank/DDBJ whole genome shotgun (WGS) entry which is preliminary data.</text>
</comment>
<reference evidence="7" key="1">
    <citation type="journal article" date="2019" name="Int. J. Syst. Evol. Microbiol.">
        <title>The Global Catalogue of Microorganisms (GCM) 10K type strain sequencing project: providing services to taxonomists for standard genome sequencing and annotation.</title>
        <authorList>
            <consortium name="The Broad Institute Genomics Platform"/>
            <consortium name="The Broad Institute Genome Sequencing Center for Infectious Disease"/>
            <person name="Wu L."/>
            <person name="Ma J."/>
        </authorList>
    </citation>
    <scope>NUCLEOTIDE SEQUENCE [LARGE SCALE GENOMIC DNA]</scope>
    <source>
        <strain evidence="7">IBRC-M 10908</strain>
    </source>
</reference>
<keyword evidence="5" id="KW-0119">Carbohydrate metabolism</keyword>